<sequence length="62" mass="6968">MTSQLGLALFLGVFVVVFLRTRILYIWQVILVGLWGFYMAQSHLGDPAGNAVSWLVTRFTHG</sequence>
<dbReference type="Proteomes" id="UP000319103">
    <property type="component" value="Unassembled WGS sequence"/>
</dbReference>
<gene>
    <name evidence="2" type="ORF">E6W39_22370</name>
</gene>
<organism evidence="2 3">
    <name type="scientific">Kitasatospora acidiphila</name>
    <dbReference type="NCBI Taxonomy" id="2567942"/>
    <lineage>
        <taxon>Bacteria</taxon>
        <taxon>Bacillati</taxon>
        <taxon>Actinomycetota</taxon>
        <taxon>Actinomycetes</taxon>
        <taxon>Kitasatosporales</taxon>
        <taxon>Streptomycetaceae</taxon>
        <taxon>Kitasatospora</taxon>
    </lineage>
</organism>
<feature type="transmembrane region" description="Helical" evidence="1">
    <location>
        <begin position="7"/>
        <end position="38"/>
    </location>
</feature>
<reference evidence="2 3" key="1">
    <citation type="submission" date="2019-06" db="EMBL/GenBank/DDBJ databases">
        <title>Description of Kitasatospora acidophila sp. nov. isolated from pine grove soil, and reclassification of Streptomyces novaecaesareae to Kitasatospora novaeceasareae comb. nov.</title>
        <authorList>
            <person name="Kim M.J."/>
        </authorList>
    </citation>
    <scope>NUCLEOTIDE SEQUENCE [LARGE SCALE GENOMIC DNA]</scope>
    <source>
        <strain evidence="2 3">MMS16-CNU292</strain>
    </source>
</reference>
<protein>
    <submittedName>
        <fullName evidence="2">Uncharacterized protein</fullName>
    </submittedName>
</protein>
<name>A0A540W621_9ACTN</name>
<evidence type="ECO:0000256" key="1">
    <source>
        <dbReference type="SAM" id="Phobius"/>
    </source>
</evidence>
<dbReference type="EMBL" id="VIGB01000003">
    <property type="protein sequence ID" value="TQF04468.1"/>
    <property type="molecule type" value="Genomic_DNA"/>
</dbReference>
<comment type="caution">
    <text evidence="2">The sequence shown here is derived from an EMBL/GenBank/DDBJ whole genome shotgun (WGS) entry which is preliminary data.</text>
</comment>
<keyword evidence="1" id="KW-0812">Transmembrane</keyword>
<proteinExistence type="predicted"/>
<evidence type="ECO:0000313" key="2">
    <source>
        <dbReference type="EMBL" id="TQF04468.1"/>
    </source>
</evidence>
<keyword evidence="3" id="KW-1185">Reference proteome</keyword>
<accession>A0A540W621</accession>
<dbReference type="RefSeq" id="WP_141635039.1">
    <property type="nucleotide sequence ID" value="NZ_VIGB01000003.1"/>
</dbReference>
<keyword evidence="1" id="KW-1133">Transmembrane helix</keyword>
<dbReference type="OrthoDB" id="3873112at2"/>
<dbReference type="AlphaFoldDB" id="A0A540W621"/>
<evidence type="ECO:0000313" key="3">
    <source>
        <dbReference type="Proteomes" id="UP000319103"/>
    </source>
</evidence>
<keyword evidence="1" id="KW-0472">Membrane</keyword>